<sequence length="86" mass="10261">MGAFYINFCLENIEYDGEFYSGKFSSPDAGVYCEVLYDRVTKKFVEIWDNSKLVEDILPIAIYWLDWKLEKMDIYVKRKVRLATKK</sequence>
<name>A0A939BH92_9CLOT</name>
<reference evidence="1" key="1">
    <citation type="submission" date="2020-08" db="EMBL/GenBank/DDBJ databases">
        <authorList>
            <person name="Cejkova D."/>
            <person name="Kubasova T."/>
            <person name="Jahodarova E."/>
            <person name="Rychlik I."/>
        </authorList>
    </citation>
    <scope>NUCLEOTIDE SEQUENCE</scope>
    <source>
        <strain evidence="1">An582</strain>
    </source>
</reference>
<proteinExistence type="predicted"/>
<evidence type="ECO:0000313" key="1">
    <source>
        <dbReference type="EMBL" id="MBM6948744.1"/>
    </source>
</evidence>
<reference evidence="1" key="2">
    <citation type="journal article" date="2021" name="Sci. Rep.">
        <title>The distribution of antibiotic resistance genes in chicken gut microbiota commensals.</title>
        <authorList>
            <person name="Juricova H."/>
            <person name="Matiasovicova J."/>
            <person name="Kubasova T."/>
            <person name="Cejkova D."/>
            <person name="Rychlik I."/>
        </authorList>
    </citation>
    <scope>NUCLEOTIDE SEQUENCE</scope>
    <source>
        <strain evidence="1">An582</strain>
    </source>
</reference>
<protein>
    <submittedName>
        <fullName evidence="1">Uncharacterized protein</fullName>
    </submittedName>
</protein>
<accession>A0A939BH92</accession>
<organism evidence="1 2">
    <name type="scientific">Mordavella massiliensis</name>
    <dbReference type="NCBI Taxonomy" id="1871024"/>
    <lineage>
        <taxon>Bacteria</taxon>
        <taxon>Bacillati</taxon>
        <taxon>Bacillota</taxon>
        <taxon>Clostridia</taxon>
        <taxon>Eubacteriales</taxon>
        <taxon>Clostridiaceae</taxon>
        <taxon>Mordavella</taxon>
    </lineage>
</organism>
<dbReference type="RefSeq" id="WP_204906745.1">
    <property type="nucleotide sequence ID" value="NZ_JACJKS010000011.1"/>
</dbReference>
<gene>
    <name evidence="1" type="ORF">H6A20_08790</name>
</gene>
<comment type="caution">
    <text evidence="1">The sequence shown here is derived from an EMBL/GenBank/DDBJ whole genome shotgun (WGS) entry which is preliminary data.</text>
</comment>
<dbReference type="Proteomes" id="UP000705508">
    <property type="component" value="Unassembled WGS sequence"/>
</dbReference>
<evidence type="ECO:0000313" key="2">
    <source>
        <dbReference type="Proteomes" id="UP000705508"/>
    </source>
</evidence>
<dbReference type="AlphaFoldDB" id="A0A939BH92"/>
<dbReference type="EMBL" id="JACJKS010000011">
    <property type="protein sequence ID" value="MBM6948744.1"/>
    <property type="molecule type" value="Genomic_DNA"/>
</dbReference>